<dbReference type="EMBL" id="CM056800">
    <property type="protein sequence ID" value="KAJ8709458.1"/>
    <property type="molecule type" value="Genomic_DNA"/>
</dbReference>
<proteinExistence type="predicted"/>
<keyword evidence="2" id="KW-1185">Reference proteome</keyword>
<evidence type="ECO:0000313" key="2">
    <source>
        <dbReference type="Proteomes" id="UP001231649"/>
    </source>
</evidence>
<evidence type="ECO:0000313" key="1">
    <source>
        <dbReference type="EMBL" id="KAJ8709458.1"/>
    </source>
</evidence>
<dbReference type="Proteomes" id="UP001231649">
    <property type="component" value="Chromosome 24"/>
</dbReference>
<name>A0ACC2Q768_9NEOP</name>
<accession>A0ACC2Q768</accession>
<organism evidence="1 2">
    <name type="scientific">Mythimna loreyi</name>
    <dbReference type="NCBI Taxonomy" id="667449"/>
    <lineage>
        <taxon>Eukaryota</taxon>
        <taxon>Metazoa</taxon>
        <taxon>Ecdysozoa</taxon>
        <taxon>Arthropoda</taxon>
        <taxon>Hexapoda</taxon>
        <taxon>Insecta</taxon>
        <taxon>Pterygota</taxon>
        <taxon>Neoptera</taxon>
        <taxon>Endopterygota</taxon>
        <taxon>Lepidoptera</taxon>
        <taxon>Glossata</taxon>
        <taxon>Ditrysia</taxon>
        <taxon>Noctuoidea</taxon>
        <taxon>Noctuidae</taxon>
        <taxon>Noctuinae</taxon>
        <taxon>Hadenini</taxon>
        <taxon>Mythimna</taxon>
    </lineage>
</organism>
<sequence>MLWSLGGGCAWLPLALCEGAAGRVAPGGCALVYVASLLATPLHTALLVSLSLLHSAEYYRRLYFTEHCSCRYQCGRAALPALAGVLVTLSTAAAPFAAGAWLPLPGAAAGSPGGARLAALALLYCECCERLCDAEAILYLSDVLVALALEVCCVLVSAAWVALYARAGLLSRGEAHLVALCALPRSLDTRWSMSCAARGMCRLPGVFVAPAQALLLAALAPAADDEPRDDADL</sequence>
<protein>
    <submittedName>
        <fullName evidence="1">Uncharacterized protein</fullName>
    </submittedName>
</protein>
<comment type="caution">
    <text evidence="1">The sequence shown here is derived from an EMBL/GenBank/DDBJ whole genome shotgun (WGS) entry which is preliminary data.</text>
</comment>
<reference evidence="1" key="1">
    <citation type="submission" date="2023-03" db="EMBL/GenBank/DDBJ databases">
        <title>Chromosome-level genomes of two armyworms, Mythimna separata and Mythimna loreyi, provide insights into the biosynthesis and reception of sex pheromones.</title>
        <authorList>
            <person name="Zhao H."/>
        </authorList>
    </citation>
    <scope>NUCLEOTIDE SEQUENCE</scope>
    <source>
        <strain evidence="1">BeijingLab</strain>
    </source>
</reference>
<gene>
    <name evidence="1" type="ORF">PYW08_009462</name>
</gene>